<dbReference type="InterPro" id="IPR011611">
    <property type="entry name" value="PfkB_dom"/>
</dbReference>
<dbReference type="PANTHER" id="PTHR43085:SF1">
    <property type="entry name" value="PSEUDOURIDINE KINASE-RELATED"/>
    <property type="match status" value="1"/>
</dbReference>
<evidence type="ECO:0000256" key="2">
    <source>
        <dbReference type="ARBA" id="ARBA00022679"/>
    </source>
</evidence>
<dbReference type="InterPro" id="IPR050306">
    <property type="entry name" value="PfkB_Carbo_kinase"/>
</dbReference>
<keyword evidence="3" id="KW-0547">Nucleotide-binding</keyword>
<dbReference type="PANTHER" id="PTHR43085">
    <property type="entry name" value="HEXOKINASE FAMILY MEMBER"/>
    <property type="match status" value="1"/>
</dbReference>
<evidence type="ECO:0000259" key="6">
    <source>
        <dbReference type="Pfam" id="PF00294"/>
    </source>
</evidence>
<evidence type="ECO:0000313" key="7">
    <source>
        <dbReference type="EMBL" id="BBA33979.1"/>
    </source>
</evidence>
<keyword evidence="8" id="KW-1185">Reference proteome</keyword>
<accession>A0A250KW26</accession>
<dbReference type="SUPFAM" id="SSF53613">
    <property type="entry name" value="Ribokinase-like"/>
    <property type="match status" value="1"/>
</dbReference>
<evidence type="ECO:0000256" key="1">
    <source>
        <dbReference type="ARBA" id="ARBA00010688"/>
    </source>
</evidence>
<evidence type="ECO:0000313" key="8">
    <source>
        <dbReference type="Proteomes" id="UP000266313"/>
    </source>
</evidence>
<comment type="similarity">
    <text evidence="1">Belongs to the carbohydrate kinase PfkB family.</text>
</comment>
<feature type="domain" description="Carbohydrate kinase PfkB" evidence="6">
    <location>
        <begin position="22"/>
        <end position="287"/>
    </location>
</feature>
<dbReference type="KEGG" id="mmai:sS8_2025"/>
<organism evidence="7 8">
    <name type="scientific">Methylocaldum marinum</name>
    <dbReference type="NCBI Taxonomy" id="1432792"/>
    <lineage>
        <taxon>Bacteria</taxon>
        <taxon>Pseudomonadati</taxon>
        <taxon>Pseudomonadota</taxon>
        <taxon>Gammaproteobacteria</taxon>
        <taxon>Methylococcales</taxon>
        <taxon>Methylococcaceae</taxon>
        <taxon>Methylocaldum</taxon>
    </lineage>
</organism>
<sequence>MTEFTVSLRPVLFGELLLDHFPDGSVVLGGAPLNVACHLRGLGIQPLLISRIGEDEGGTMVREAFRDWDLDDRGVQIDPERKTGAVQVRIEHGEPVFCIEPERAYDFIEAHDVPPFPIGGAILYHGSLAVRNAVSRQALDYLVKRHRPPIFLDVNLRSPWWNAEDLRPLLERANWIKLNAGELDAVTEIYRLPGKTPEERAEGLRALCGAEYVVVTLGAAGAFAVCADGNTSRVRPDTSISVVDTVGAGDAFSATLLVGLIWRWPLQDTLERAQELAGFICSVRGAVSRDLAFYRKLRESWKI</sequence>
<dbReference type="GO" id="GO:0005524">
    <property type="term" value="F:ATP binding"/>
    <property type="evidence" value="ECO:0007669"/>
    <property type="project" value="UniProtKB-KW"/>
</dbReference>
<name>A0A250KW26_9GAMM</name>
<protein>
    <submittedName>
        <fullName evidence="7">PfkB domain protein</fullName>
    </submittedName>
</protein>
<dbReference type="InterPro" id="IPR029056">
    <property type="entry name" value="Ribokinase-like"/>
</dbReference>
<gene>
    <name evidence="7" type="ORF">sS8_2025</name>
</gene>
<proteinExistence type="inferred from homology"/>
<dbReference type="GO" id="GO:0016301">
    <property type="term" value="F:kinase activity"/>
    <property type="evidence" value="ECO:0007669"/>
    <property type="project" value="UniProtKB-KW"/>
</dbReference>
<keyword evidence="2" id="KW-0808">Transferase</keyword>
<evidence type="ECO:0000256" key="4">
    <source>
        <dbReference type="ARBA" id="ARBA00022777"/>
    </source>
</evidence>
<dbReference type="Pfam" id="PF00294">
    <property type="entry name" value="PfkB"/>
    <property type="match status" value="1"/>
</dbReference>
<dbReference type="OrthoDB" id="9779730at2"/>
<reference evidence="7 8" key="1">
    <citation type="submission" date="2016-12" db="EMBL/GenBank/DDBJ databases">
        <title>Genome sequencing of Methylocaldum marinum.</title>
        <authorList>
            <person name="Takeuchi M."/>
            <person name="Kamagata Y."/>
            <person name="Hiraoka S."/>
            <person name="Oshima K."/>
            <person name="Hattori M."/>
            <person name="Iwasaki W."/>
        </authorList>
    </citation>
    <scope>NUCLEOTIDE SEQUENCE [LARGE SCALE GENOMIC DNA]</scope>
    <source>
        <strain evidence="7 8">S8</strain>
    </source>
</reference>
<dbReference type="AlphaFoldDB" id="A0A250KW26"/>
<dbReference type="Gene3D" id="3.40.1190.20">
    <property type="match status" value="1"/>
</dbReference>
<evidence type="ECO:0000256" key="5">
    <source>
        <dbReference type="ARBA" id="ARBA00022840"/>
    </source>
</evidence>
<keyword evidence="4" id="KW-0418">Kinase</keyword>
<keyword evidence="5" id="KW-0067">ATP-binding</keyword>
<dbReference type="EMBL" id="AP017928">
    <property type="protein sequence ID" value="BBA33979.1"/>
    <property type="molecule type" value="Genomic_DNA"/>
</dbReference>
<evidence type="ECO:0000256" key="3">
    <source>
        <dbReference type="ARBA" id="ARBA00022741"/>
    </source>
</evidence>
<dbReference type="Proteomes" id="UP000266313">
    <property type="component" value="Chromosome"/>
</dbReference>